<keyword evidence="2" id="KW-0732">Signal</keyword>
<proteinExistence type="predicted"/>
<dbReference type="EMBL" id="JBBMEZ010000015">
    <property type="protein sequence ID" value="MEQ2470008.1"/>
    <property type="molecule type" value="Genomic_DNA"/>
</dbReference>
<feature type="region of interest" description="Disordered" evidence="1">
    <location>
        <begin position="28"/>
        <end position="56"/>
    </location>
</feature>
<gene>
    <name evidence="4" type="ORF">WMO39_06650</name>
</gene>
<reference evidence="4 5" key="1">
    <citation type="submission" date="2024-03" db="EMBL/GenBank/DDBJ databases">
        <title>Human intestinal bacterial collection.</title>
        <authorList>
            <person name="Pauvert C."/>
            <person name="Hitch T.C.A."/>
            <person name="Clavel T."/>
        </authorList>
    </citation>
    <scope>NUCLEOTIDE SEQUENCE [LARGE SCALE GENOMIC DNA]</scope>
    <source>
        <strain evidence="4 5">CLA-JM-H38</strain>
    </source>
</reference>
<feature type="signal peptide" evidence="2">
    <location>
        <begin position="1"/>
        <end position="20"/>
    </location>
</feature>
<dbReference type="SMART" id="SM00460">
    <property type="entry name" value="TGc"/>
    <property type="match status" value="1"/>
</dbReference>
<dbReference type="PROSITE" id="PS51257">
    <property type="entry name" value="PROKAR_LIPOPROTEIN"/>
    <property type="match status" value="1"/>
</dbReference>
<protein>
    <submittedName>
        <fullName evidence="4">Transglutaminase domain-containing protein</fullName>
    </submittedName>
</protein>
<evidence type="ECO:0000313" key="5">
    <source>
        <dbReference type="Proteomes" id="UP001490816"/>
    </source>
</evidence>
<feature type="domain" description="Transglutaminase-like" evidence="3">
    <location>
        <begin position="211"/>
        <end position="267"/>
    </location>
</feature>
<comment type="caution">
    <text evidence="4">The sequence shown here is derived from an EMBL/GenBank/DDBJ whole genome shotgun (WGS) entry which is preliminary data.</text>
</comment>
<dbReference type="SUPFAM" id="SSF54001">
    <property type="entry name" value="Cysteine proteinases"/>
    <property type="match status" value="1"/>
</dbReference>
<sequence>MKIYKTALVCLMTCAVAFFGCSCSLLEDDSNESSVPVTTSEKSSTSVKTTSKPKPTEPCVYNEPKTDYAYSTLTDDYVKKLYNQISDNIDSEYEPSFYAEGNLSEYQMTQAVEAYKNDHPEVFWLKSYYEYENYDYETGIWLTYTMSGDKLVTAKKEFNTAVDTISKSVPYGTECEREEYIHNYIINNCDYDEEAAESEEVQGNENDAYGVFVDGKAVCEGYSKAFQILCNKADIDCIQLMGIVDSDNHVWNCVKIGGDWYQIDVTWDDVDDFIYDSHEYFNLTDSLMYEEHTLSPKYSEIDAESFLNLESWCNFYVPKCTAEKYNYHNYCYNYKYPTVSNLDDSDNVSTAIAKAAKNGEEYFVVIVDENVNYDDVYDEVRNGYMYDWLTKANQINSDSPKLNDTCNMLYDEKSNLITFQLEYIN</sequence>
<evidence type="ECO:0000256" key="2">
    <source>
        <dbReference type="SAM" id="SignalP"/>
    </source>
</evidence>
<dbReference type="Pfam" id="PF01841">
    <property type="entry name" value="Transglut_core"/>
    <property type="match status" value="1"/>
</dbReference>
<evidence type="ECO:0000256" key="1">
    <source>
        <dbReference type="SAM" id="MobiDB-lite"/>
    </source>
</evidence>
<dbReference type="Proteomes" id="UP001490816">
    <property type="component" value="Unassembled WGS sequence"/>
</dbReference>
<dbReference type="InterPro" id="IPR002931">
    <property type="entry name" value="Transglutaminase-like"/>
</dbReference>
<dbReference type="PANTHER" id="PTHR46333">
    <property type="entry name" value="CYTOKINESIS PROTEIN 3"/>
    <property type="match status" value="1"/>
</dbReference>
<dbReference type="InterPro" id="IPR038765">
    <property type="entry name" value="Papain-like_cys_pep_sf"/>
</dbReference>
<accession>A0ABV1F9F8</accession>
<feature type="chain" id="PRO_5046670986" evidence="2">
    <location>
        <begin position="21"/>
        <end position="425"/>
    </location>
</feature>
<dbReference type="InterPro" id="IPR052557">
    <property type="entry name" value="CAP/Cytokinesis_protein"/>
</dbReference>
<name>A0ABV1F9F8_9FIRM</name>
<evidence type="ECO:0000259" key="3">
    <source>
        <dbReference type="SMART" id="SM00460"/>
    </source>
</evidence>
<feature type="compositionally biased region" description="Low complexity" evidence="1">
    <location>
        <begin position="32"/>
        <end position="53"/>
    </location>
</feature>
<organism evidence="4 5">
    <name type="scientific">Ruminococcoides intestinale</name>
    <dbReference type="NCBI Taxonomy" id="3133162"/>
    <lineage>
        <taxon>Bacteria</taxon>
        <taxon>Bacillati</taxon>
        <taxon>Bacillota</taxon>
        <taxon>Clostridia</taxon>
        <taxon>Eubacteriales</taxon>
        <taxon>Oscillospiraceae</taxon>
        <taxon>Ruminococcoides</taxon>
    </lineage>
</organism>
<dbReference type="PANTHER" id="PTHR46333:SF2">
    <property type="entry name" value="CYTOKINESIS PROTEIN 3"/>
    <property type="match status" value="1"/>
</dbReference>
<evidence type="ECO:0000313" key="4">
    <source>
        <dbReference type="EMBL" id="MEQ2470008.1"/>
    </source>
</evidence>
<dbReference type="Gene3D" id="3.10.620.30">
    <property type="match status" value="1"/>
</dbReference>
<keyword evidence="5" id="KW-1185">Reference proteome</keyword>